<dbReference type="InterPro" id="IPR033132">
    <property type="entry name" value="GH_1_N_CS"/>
</dbReference>
<feature type="active site" description="Nucleophile" evidence="4">
    <location>
        <position position="380"/>
    </location>
</feature>
<proteinExistence type="inferred from homology"/>
<keyword evidence="2 6" id="KW-0378">Hydrolase</keyword>
<dbReference type="PRINTS" id="PR00131">
    <property type="entry name" value="GLHYDRLASE1"/>
</dbReference>
<dbReference type="EMBL" id="QVEV01000002">
    <property type="protein sequence ID" value="RGC18666.1"/>
    <property type="molecule type" value="Genomic_DNA"/>
</dbReference>
<dbReference type="GO" id="GO:0008422">
    <property type="term" value="F:beta-glucosidase activity"/>
    <property type="evidence" value="ECO:0007669"/>
    <property type="project" value="TreeGrafter"/>
</dbReference>
<dbReference type="Pfam" id="PF00232">
    <property type="entry name" value="Glyco_hydro_1"/>
    <property type="match status" value="2"/>
</dbReference>
<gene>
    <name evidence="7" type="ORF">DXA38_02930</name>
</gene>
<evidence type="ECO:0000256" key="1">
    <source>
        <dbReference type="ARBA" id="ARBA00010838"/>
    </source>
</evidence>
<dbReference type="PROSITE" id="PS00653">
    <property type="entry name" value="GLYCOSYL_HYDROL_F1_2"/>
    <property type="match status" value="1"/>
</dbReference>
<dbReference type="OrthoDB" id="1637462at2"/>
<dbReference type="Proteomes" id="UP000260025">
    <property type="component" value="Unassembled WGS sequence"/>
</dbReference>
<sequence>MNKDFLWGGATAANQYEGGYNKGGRGPNTFDCMGSGSFKNIRRISCKVDNKIVWIPRNSSLPNGAKGCIADGAYYPSHQATDFYNHYKEDIALFAELGFKCYRMSISWTRIFPKGDEEKPNEEGLLFYKNVFKELLKYNIEPIVTLNHFDMPLYLANSIEGWKSRKTIEYFEKYCKTVIKKYASYVKYWITFNEINFMFSWHTLGISSMDEQTRYQALHHVFIASARVVQWCHANYPQKKIGMMFSMPISYPEDCNPKNVLKTYQEMNNEFFFSDVQCRGYYPKYKLNEFIRKGIVINKENTDDTDLKKGVVDFISISYYHSGVVTIRENAETTGGNLIQLVKNPYLDASEWGWQIDPLGLRIALNQIYDRYQKPIFIVENGLGAVDEVVDIDGVKTVEDDYRIYYFKEHLKSLMDAIEYDGIDVIGYTAWGCIDIVSGGTGEMKKRYGFIHVDMDDHGAGSLKRTKKKSFDWYKAVIASNGECIR</sequence>
<dbReference type="InterPro" id="IPR018120">
    <property type="entry name" value="Glyco_hydro_1_AS"/>
</dbReference>
<evidence type="ECO:0000256" key="2">
    <source>
        <dbReference type="ARBA" id="ARBA00022801"/>
    </source>
</evidence>
<dbReference type="InterPro" id="IPR001360">
    <property type="entry name" value="Glyco_hydro_1"/>
</dbReference>
<comment type="similarity">
    <text evidence="1 5">Belongs to the glycosyl hydrolase 1 family.</text>
</comment>
<name>A0A3E2W3D8_CLOIN</name>
<reference evidence="7 8" key="1">
    <citation type="submission" date="2018-08" db="EMBL/GenBank/DDBJ databases">
        <title>A genome reference for cultivated species of the human gut microbiota.</title>
        <authorList>
            <person name="Zou Y."/>
            <person name="Xue W."/>
            <person name="Luo G."/>
        </authorList>
    </citation>
    <scope>NUCLEOTIDE SEQUENCE [LARGE SCALE GENOMIC DNA]</scope>
    <source>
        <strain evidence="7 8">OF01-2LB</strain>
    </source>
</reference>
<dbReference type="PANTHER" id="PTHR10353:SF122">
    <property type="entry name" value="6-PHOSPHO-BETA-GLUCOSIDASE ASCB-RELATED"/>
    <property type="match status" value="1"/>
</dbReference>
<dbReference type="Gene3D" id="3.20.20.80">
    <property type="entry name" value="Glycosidases"/>
    <property type="match status" value="1"/>
</dbReference>
<evidence type="ECO:0000256" key="4">
    <source>
        <dbReference type="PROSITE-ProRule" id="PRU10055"/>
    </source>
</evidence>
<organism evidence="7 8">
    <name type="scientific">Clostridium innocuum</name>
    <dbReference type="NCBI Taxonomy" id="1522"/>
    <lineage>
        <taxon>Bacteria</taxon>
        <taxon>Bacillati</taxon>
        <taxon>Bacillota</taxon>
        <taxon>Clostridia</taxon>
        <taxon>Eubacteriales</taxon>
        <taxon>Clostridiaceae</taxon>
        <taxon>Clostridium</taxon>
    </lineage>
</organism>
<evidence type="ECO:0000256" key="3">
    <source>
        <dbReference type="ARBA" id="ARBA00023295"/>
    </source>
</evidence>
<evidence type="ECO:0000313" key="8">
    <source>
        <dbReference type="Proteomes" id="UP000260025"/>
    </source>
</evidence>
<dbReference type="RefSeq" id="WP_117441906.1">
    <property type="nucleotide sequence ID" value="NZ_JAKNHC010000024.1"/>
</dbReference>
<comment type="caution">
    <text evidence="7">The sequence shown here is derived from an EMBL/GenBank/DDBJ whole genome shotgun (WGS) entry which is preliminary data.</text>
</comment>
<dbReference type="GO" id="GO:0005829">
    <property type="term" value="C:cytosol"/>
    <property type="evidence" value="ECO:0007669"/>
    <property type="project" value="TreeGrafter"/>
</dbReference>
<evidence type="ECO:0000313" key="7">
    <source>
        <dbReference type="EMBL" id="RGC18666.1"/>
    </source>
</evidence>
<dbReference type="PANTHER" id="PTHR10353">
    <property type="entry name" value="GLYCOSYL HYDROLASE"/>
    <property type="match status" value="1"/>
</dbReference>
<dbReference type="SUPFAM" id="SSF51445">
    <property type="entry name" value="(Trans)glycosidases"/>
    <property type="match status" value="1"/>
</dbReference>
<protein>
    <submittedName>
        <fullName evidence="7">Glycoside hydrolase family 1 protein</fullName>
    </submittedName>
</protein>
<accession>A0A3E2W3D8</accession>
<evidence type="ECO:0000256" key="5">
    <source>
        <dbReference type="RuleBase" id="RU003690"/>
    </source>
</evidence>
<evidence type="ECO:0000256" key="6">
    <source>
        <dbReference type="RuleBase" id="RU004468"/>
    </source>
</evidence>
<dbReference type="PROSITE" id="PS00572">
    <property type="entry name" value="GLYCOSYL_HYDROL_F1_1"/>
    <property type="match status" value="1"/>
</dbReference>
<dbReference type="AlphaFoldDB" id="A0A3E2W3D8"/>
<dbReference type="InterPro" id="IPR017853">
    <property type="entry name" value="GH"/>
</dbReference>
<dbReference type="GO" id="GO:0016052">
    <property type="term" value="P:carbohydrate catabolic process"/>
    <property type="evidence" value="ECO:0007669"/>
    <property type="project" value="TreeGrafter"/>
</dbReference>
<keyword evidence="3 6" id="KW-0326">Glycosidase</keyword>